<evidence type="ECO:0000256" key="10">
    <source>
        <dbReference type="ARBA" id="ARBA00023310"/>
    </source>
</evidence>
<evidence type="ECO:0000256" key="9">
    <source>
        <dbReference type="ARBA" id="ARBA00023136"/>
    </source>
</evidence>
<comment type="function">
    <text evidence="13">Component of the F(0) channel, it forms part of the peripheral stalk, linking F(1) to F(0).</text>
</comment>
<dbReference type="GO" id="GO:0012505">
    <property type="term" value="C:endomembrane system"/>
    <property type="evidence" value="ECO:0007669"/>
    <property type="project" value="UniProtKB-SubCell"/>
</dbReference>
<evidence type="ECO:0000256" key="11">
    <source>
        <dbReference type="ARBA" id="ARBA00025198"/>
    </source>
</evidence>
<keyword evidence="15" id="KW-0175">Coiled coil</keyword>
<dbReference type="NCBIfam" id="TIGR01144">
    <property type="entry name" value="ATP_synt_b"/>
    <property type="match status" value="1"/>
</dbReference>
<evidence type="ECO:0000256" key="8">
    <source>
        <dbReference type="ARBA" id="ARBA00023065"/>
    </source>
</evidence>
<evidence type="ECO:0000256" key="3">
    <source>
        <dbReference type="ARBA" id="ARBA00022475"/>
    </source>
</evidence>
<feature type="coiled-coil region" evidence="15">
    <location>
        <begin position="32"/>
        <end position="73"/>
    </location>
</feature>
<evidence type="ECO:0000256" key="4">
    <source>
        <dbReference type="ARBA" id="ARBA00022547"/>
    </source>
</evidence>
<dbReference type="Proteomes" id="UP000177309">
    <property type="component" value="Unassembled WGS sequence"/>
</dbReference>
<dbReference type="GO" id="GO:0005886">
    <property type="term" value="C:plasma membrane"/>
    <property type="evidence" value="ECO:0007669"/>
    <property type="project" value="UniProtKB-SubCell"/>
</dbReference>
<evidence type="ECO:0000313" key="17">
    <source>
        <dbReference type="Proteomes" id="UP000177309"/>
    </source>
</evidence>
<accession>A0A1F4TJC1</accession>
<keyword evidence="9 13" id="KW-0472">Membrane</keyword>
<protein>
    <recommendedName>
        <fullName evidence="13">ATP synthase subunit b</fullName>
    </recommendedName>
    <alternativeName>
        <fullName evidence="13">ATP synthase F(0) sector subunit b</fullName>
    </alternativeName>
    <alternativeName>
        <fullName evidence="13">ATPase subunit I</fullName>
    </alternativeName>
    <alternativeName>
        <fullName evidence="13">F-type ATPase subunit b</fullName>
        <shortName evidence="13">F-ATPase subunit b</shortName>
    </alternativeName>
</protein>
<dbReference type="InterPro" id="IPR005864">
    <property type="entry name" value="ATP_synth_F0_bsu_bac"/>
</dbReference>
<dbReference type="PANTHER" id="PTHR33445">
    <property type="entry name" value="ATP SYNTHASE SUBUNIT B', CHLOROPLASTIC"/>
    <property type="match status" value="1"/>
</dbReference>
<evidence type="ECO:0000256" key="14">
    <source>
        <dbReference type="RuleBase" id="RU003848"/>
    </source>
</evidence>
<dbReference type="EMBL" id="MEUI01000044">
    <property type="protein sequence ID" value="OGC32822.1"/>
    <property type="molecule type" value="Genomic_DNA"/>
</dbReference>
<comment type="function">
    <text evidence="11 13">F(1)F(0) ATP synthase produces ATP from ADP in the presence of a proton or sodium gradient. F-type ATPases consist of two structural domains, F(1) containing the extramembraneous catalytic core and F(0) containing the membrane proton channel, linked together by a central stalk and a peripheral stalk. During catalysis, ATP synthesis in the catalytic domain of F(1) is coupled via a rotary mechanism of the central stalk subunits to proton translocation.</text>
</comment>
<dbReference type="InterPro" id="IPR002146">
    <property type="entry name" value="ATP_synth_b/b'su_bac/chlpt"/>
</dbReference>
<comment type="similarity">
    <text evidence="1 13 14">Belongs to the ATPase B chain family.</text>
</comment>
<dbReference type="AlphaFoldDB" id="A0A1F4TJC1"/>
<dbReference type="PANTHER" id="PTHR33445:SF1">
    <property type="entry name" value="ATP SYNTHASE SUBUNIT B"/>
    <property type="match status" value="1"/>
</dbReference>
<dbReference type="SUPFAM" id="SSF81573">
    <property type="entry name" value="F1F0 ATP synthase subunit B, membrane domain"/>
    <property type="match status" value="1"/>
</dbReference>
<dbReference type="GO" id="GO:0046961">
    <property type="term" value="F:proton-transporting ATPase activity, rotational mechanism"/>
    <property type="evidence" value="ECO:0007669"/>
    <property type="project" value="TreeGrafter"/>
</dbReference>
<evidence type="ECO:0000256" key="13">
    <source>
        <dbReference type="HAMAP-Rule" id="MF_01398"/>
    </source>
</evidence>
<dbReference type="HAMAP" id="MF_01398">
    <property type="entry name" value="ATP_synth_b_bprime"/>
    <property type="match status" value="1"/>
</dbReference>
<evidence type="ECO:0000256" key="2">
    <source>
        <dbReference type="ARBA" id="ARBA00022448"/>
    </source>
</evidence>
<sequence length="166" mass="19331">MFEINTGLIFWTVVSFILLLVLLYRLVFPPLNRILDQRKKAIEGRLEQAETAQKEAEGLLDKYHLQLAEAEKKTAAMFAEARRQTQTFREDSLENAQKEARGIIEKTKEDIEILRRKSMQNLKEDIANIVVDVNRRLIKSELSNKDHLVLVDSSIKELEKNVKRKI</sequence>
<keyword evidence="3 13" id="KW-1003">Cell membrane</keyword>
<evidence type="ECO:0000313" key="16">
    <source>
        <dbReference type="EMBL" id="OGC32822.1"/>
    </source>
</evidence>
<keyword evidence="7 13" id="KW-1133">Transmembrane helix</keyword>
<comment type="subunit">
    <text evidence="13">F-type ATPases have 2 components, F(1) - the catalytic core - and F(0) - the membrane proton channel. F(1) has five subunits: alpha(3), beta(3), gamma(1), delta(1), epsilon(1). F(0) has three main subunits: a(1), b(2) and c(10-14). The alpha and beta chains form an alternating ring which encloses part of the gamma chain. F(1) is attached to F(0) by a central stalk formed by the gamma and epsilon chains, while a peripheral stalk is formed by the delta and b chains.</text>
</comment>
<dbReference type="CDD" id="cd06503">
    <property type="entry name" value="ATP-synt_Fo_b"/>
    <property type="match status" value="1"/>
</dbReference>
<dbReference type="InterPro" id="IPR028987">
    <property type="entry name" value="ATP_synth_B-like_membr_sf"/>
</dbReference>
<dbReference type="GO" id="GO:0045259">
    <property type="term" value="C:proton-transporting ATP synthase complex"/>
    <property type="evidence" value="ECO:0007669"/>
    <property type="project" value="UniProtKB-KW"/>
</dbReference>
<feature type="transmembrane region" description="Helical" evidence="13">
    <location>
        <begin position="6"/>
        <end position="28"/>
    </location>
</feature>
<keyword evidence="10 13" id="KW-0066">ATP synthesis</keyword>
<evidence type="ECO:0000256" key="7">
    <source>
        <dbReference type="ARBA" id="ARBA00022989"/>
    </source>
</evidence>
<evidence type="ECO:0000256" key="15">
    <source>
        <dbReference type="SAM" id="Coils"/>
    </source>
</evidence>
<keyword evidence="4 13" id="KW-0138">CF(0)</keyword>
<dbReference type="InterPro" id="IPR050059">
    <property type="entry name" value="ATP_synthase_B_chain"/>
</dbReference>
<evidence type="ECO:0000256" key="12">
    <source>
        <dbReference type="ARBA" id="ARBA00037847"/>
    </source>
</evidence>
<dbReference type="GO" id="GO:0046933">
    <property type="term" value="F:proton-transporting ATP synthase activity, rotational mechanism"/>
    <property type="evidence" value="ECO:0007669"/>
    <property type="project" value="UniProtKB-UniRule"/>
</dbReference>
<comment type="caution">
    <text evidence="16">The sequence shown here is derived from an EMBL/GenBank/DDBJ whole genome shotgun (WGS) entry which is preliminary data.</text>
</comment>
<comment type="subcellular location">
    <subcellularLocation>
        <location evidence="13">Cell membrane</location>
        <topology evidence="13">Single-pass membrane protein</topology>
    </subcellularLocation>
    <subcellularLocation>
        <location evidence="12">Endomembrane system</location>
        <topology evidence="12">Single-pass membrane protein</topology>
    </subcellularLocation>
</comment>
<keyword evidence="2 13" id="KW-0813">Transport</keyword>
<evidence type="ECO:0000256" key="6">
    <source>
        <dbReference type="ARBA" id="ARBA00022781"/>
    </source>
</evidence>
<keyword evidence="8 13" id="KW-0406">Ion transport</keyword>
<keyword evidence="6 13" id="KW-0375">Hydrogen ion transport</keyword>
<keyword evidence="5 13" id="KW-0812">Transmembrane</keyword>
<evidence type="ECO:0000256" key="5">
    <source>
        <dbReference type="ARBA" id="ARBA00022692"/>
    </source>
</evidence>
<dbReference type="Pfam" id="PF00430">
    <property type="entry name" value="ATP-synt_B"/>
    <property type="match status" value="1"/>
</dbReference>
<evidence type="ECO:0000256" key="1">
    <source>
        <dbReference type="ARBA" id="ARBA00005513"/>
    </source>
</evidence>
<reference evidence="16 17" key="1">
    <citation type="journal article" date="2016" name="Nat. Commun.">
        <title>Thousands of microbial genomes shed light on interconnected biogeochemical processes in an aquifer system.</title>
        <authorList>
            <person name="Anantharaman K."/>
            <person name="Brown C.T."/>
            <person name="Hug L.A."/>
            <person name="Sharon I."/>
            <person name="Castelle C.J."/>
            <person name="Probst A.J."/>
            <person name="Thomas B.C."/>
            <person name="Singh A."/>
            <person name="Wilkins M.J."/>
            <person name="Karaoz U."/>
            <person name="Brodie E.L."/>
            <person name="Williams K.H."/>
            <person name="Hubbard S.S."/>
            <person name="Banfield J.F."/>
        </authorList>
    </citation>
    <scope>NUCLEOTIDE SEQUENCE [LARGE SCALE GENOMIC DNA]</scope>
</reference>
<name>A0A1F4TJC1_UNCSA</name>
<organism evidence="16 17">
    <name type="scientific">candidate division WOR-1 bacterium RIFOXYC2_FULL_41_25</name>
    <dbReference type="NCBI Taxonomy" id="1802586"/>
    <lineage>
        <taxon>Bacteria</taxon>
        <taxon>Bacillati</taxon>
        <taxon>Saganbacteria</taxon>
    </lineage>
</organism>
<proteinExistence type="inferred from homology"/>
<gene>
    <name evidence="13" type="primary">atpF</name>
    <name evidence="16" type="ORF">A2462_06435</name>
</gene>